<dbReference type="GO" id="GO:0001181">
    <property type="term" value="F:RNA polymerase I general transcription initiation factor activity"/>
    <property type="evidence" value="ECO:0007669"/>
    <property type="project" value="InterPro"/>
</dbReference>
<protein>
    <submittedName>
        <fullName evidence="4">RNA polymerase I-specific transcription initiation factor RRN3</fullName>
    </submittedName>
</protein>
<evidence type="ECO:0000313" key="3">
    <source>
        <dbReference type="Proteomes" id="UP000504603"/>
    </source>
</evidence>
<dbReference type="PANTHER" id="PTHR12790:SF0">
    <property type="entry name" value="RNA POLYMERASE I-SPECIFIC TRANSCRIPTION INITIATION FACTOR RRN3-RELATED"/>
    <property type="match status" value="1"/>
</dbReference>
<proteinExistence type="inferred from homology"/>
<dbReference type="PANTHER" id="PTHR12790">
    <property type="entry name" value="TRANSCRIPTION INITIATION FACTOR IA RRN3"/>
    <property type="match status" value="1"/>
</dbReference>
<keyword evidence="3" id="KW-1185">Reference proteome</keyword>
<name>A0A6J1D5F0_MOMCH</name>
<dbReference type="RefSeq" id="XP_022148923.1">
    <property type="nucleotide sequence ID" value="XM_022293231.1"/>
</dbReference>
<keyword evidence="4" id="KW-0396">Initiation factor</keyword>
<dbReference type="AlphaFoldDB" id="A0A6J1D5F0"/>
<gene>
    <name evidence="4" type="primary">LOC111017473</name>
</gene>
<comment type="similarity">
    <text evidence="1">Belongs to the RRN3 family.</text>
</comment>
<dbReference type="Pfam" id="PF05327">
    <property type="entry name" value="RRN3"/>
    <property type="match status" value="1"/>
</dbReference>
<dbReference type="Proteomes" id="UP000504603">
    <property type="component" value="Unplaced"/>
</dbReference>
<feature type="region of interest" description="Disordered" evidence="2">
    <location>
        <begin position="604"/>
        <end position="626"/>
    </location>
</feature>
<evidence type="ECO:0000256" key="1">
    <source>
        <dbReference type="ARBA" id="ARBA00010098"/>
    </source>
</evidence>
<reference evidence="4" key="1">
    <citation type="submission" date="2025-08" db="UniProtKB">
        <authorList>
            <consortium name="RefSeq"/>
        </authorList>
    </citation>
    <scope>IDENTIFICATION</scope>
    <source>
        <strain evidence="4">OHB3-1</strain>
    </source>
</reference>
<dbReference type="KEGG" id="mcha:111017473"/>
<evidence type="ECO:0000313" key="4">
    <source>
        <dbReference type="RefSeq" id="XP_022148923.1"/>
    </source>
</evidence>
<dbReference type="GO" id="GO:0001042">
    <property type="term" value="F:RNA polymerase I core binding"/>
    <property type="evidence" value="ECO:0007669"/>
    <property type="project" value="TreeGrafter"/>
</dbReference>
<accession>A0A6J1D5F0</accession>
<dbReference type="GO" id="GO:0003743">
    <property type="term" value="F:translation initiation factor activity"/>
    <property type="evidence" value="ECO:0007669"/>
    <property type="project" value="UniProtKB-KW"/>
</dbReference>
<dbReference type="InterPro" id="IPR007991">
    <property type="entry name" value="RNA_pol_I_trans_ini_fac_RRN3"/>
</dbReference>
<keyword evidence="4" id="KW-0648">Protein biosynthesis</keyword>
<evidence type="ECO:0000256" key="2">
    <source>
        <dbReference type="SAM" id="MobiDB-lite"/>
    </source>
</evidence>
<dbReference type="GeneID" id="111017473"/>
<dbReference type="GO" id="GO:0005634">
    <property type="term" value="C:nucleus"/>
    <property type="evidence" value="ECO:0007669"/>
    <property type="project" value="TreeGrafter"/>
</dbReference>
<organism evidence="3 4">
    <name type="scientific">Momordica charantia</name>
    <name type="common">Bitter gourd</name>
    <name type="synonym">Balsam pear</name>
    <dbReference type="NCBI Taxonomy" id="3673"/>
    <lineage>
        <taxon>Eukaryota</taxon>
        <taxon>Viridiplantae</taxon>
        <taxon>Streptophyta</taxon>
        <taxon>Embryophyta</taxon>
        <taxon>Tracheophyta</taxon>
        <taxon>Spermatophyta</taxon>
        <taxon>Magnoliopsida</taxon>
        <taxon>eudicotyledons</taxon>
        <taxon>Gunneridae</taxon>
        <taxon>Pentapetalae</taxon>
        <taxon>rosids</taxon>
        <taxon>fabids</taxon>
        <taxon>Cucurbitales</taxon>
        <taxon>Cucurbitaceae</taxon>
        <taxon>Momordiceae</taxon>
        <taxon>Momordica</taxon>
    </lineage>
</organism>
<dbReference type="GO" id="GO:0006361">
    <property type="term" value="P:transcription initiation at RNA polymerase I promoter"/>
    <property type="evidence" value="ECO:0007669"/>
    <property type="project" value="InterPro"/>
</dbReference>
<dbReference type="OrthoDB" id="26970at2759"/>
<sequence length="626" mass="71296">MGVELANGQAQFQDMEDVNFTDAQLLDYMKGTLSSVSLGNSDRYNQLVSVIHHRSHLAPDEVALLVTSLKVLSGAVSYIDIVLHESLLAAIFKMNLWDYGPDVMDALIELIISLAVSSGKYVDSCLDMLVNNFMPPNSFVDFLKQPRGLTKKDEVLSRVHTALKDISDLVPLAPLRLEQIVVQKMQRVFFKESLTTIYVENMLRLEKSAMSEFVGRKILTALIDKLLDLDVEIGWDDILQDDFSKGIFEMELEDDDEITDDINEDSVEFPRELSRKSLCGNVIAETLDSLIVLTFEHLESCELGGRLNEVFDILLLSFQRTVLTAYKSKFAQFVIFYACALDPEVCGARFAVTLADMFVSCNDPPLTRMSAISYLASYLSRGKFLSTSLVTTILKRLVDWCLEYCKTRDGDLNPKAHKVFYSGCQAIMYVLCFRMRSILEIPRLKSQLLLMPIGPVLTHRLNPLKVCLPSIVEEFLRQAKVANLFTPSETFVFNGLLESEYSKTFGGMERLDMFFPFDPCLLKRCDRYLRPHFVYWSMVRPTYDEDEEDEGSSDEDVAEVFPDRIEENLMDDEAMARSYGEQDFDIDAFDSALNKMSITPRNSLQYRRDHVQMPSRIRPSMSPESL</sequence>